<dbReference type="GO" id="GO:0008175">
    <property type="term" value="F:tRNA methyltransferase activity"/>
    <property type="evidence" value="ECO:0007669"/>
    <property type="project" value="TreeGrafter"/>
</dbReference>
<proteinExistence type="inferred from homology"/>
<reference evidence="9" key="1">
    <citation type="journal article" date="2013" name="Genome Announc.">
        <title>Genome sequence of the food spoilage yeast Zygosaccharomyces bailii CLIB 213(T).</title>
        <authorList>
            <person name="Galeote V."/>
            <person name="Bigey F."/>
            <person name="Devillers H."/>
            <person name="Neuveglise C."/>
            <person name="Dequin S."/>
        </authorList>
    </citation>
    <scope>NUCLEOTIDE SEQUENCE [LARGE SCALE GENOMIC DNA]</scope>
    <source>
        <strain evidence="9">CLIB 213 / ATCC 58445 / CBS 680 / CCRC 21525 / NBRC 1098 / NCYC 1416 / NRRL Y-2227</strain>
    </source>
</reference>
<dbReference type="InterPro" id="IPR029063">
    <property type="entry name" value="SAM-dependent_MTases_sf"/>
</dbReference>
<dbReference type="EMBL" id="HG316457">
    <property type="protein sequence ID" value="CDF89510.1"/>
    <property type="molecule type" value="Genomic_DNA"/>
</dbReference>
<evidence type="ECO:0000256" key="1">
    <source>
        <dbReference type="ARBA" id="ARBA00004797"/>
    </source>
</evidence>
<evidence type="ECO:0000256" key="4">
    <source>
        <dbReference type="ARBA" id="ARBA00022694"/>
    </source>
</evidence>
<evidence type="ECO:0000256" key="3">
    <source>
        <dbReference type="ARBA" id="ARBA00022691"/>
    </source>
</evidence>
<feature type="domain" description="SAM-dependent methyltransferase TRM5/TYW2-type" evidence="7">
    <location>
        <begin position="134"/>
        <end position="407"/>
    </location>
</feature>
<evidence type="ECO:0000256" key="5">
    <source>
        <dbReference type="ARBA" id="ARBA00049400"/>
    </source>
</evidence>
<name>A0A8J2XAM6_ZYGB2</name>
<comment type="pathway">
    <text evidence="1 6">tRNA modification; wybutosine-tRNA(Phe) biosynthesis.</text>
</comment>
<dbReference type="GO" id="GO:0005737">
    <property type="term" value="C:cytoplasm"/>
    <property type="evidence" value="ECO:0007669"/>
    <property type="project" value="UniProtKB-SubCell"/>
</dbReference>
<comment type="subcellular location">
    <subcellularLocation>
        <location evidence="6">Cytoplasm</location>
    </subcellularLocation>
</comment>
<sequence>MPWELLVTDTRLIKSLKNQLELEGKFVRPIYRDGDITVVRTSIEDHDEECLHRYEQFTRRKYHQELPESANVVAQCTRKFLEARDEPKQKELMDSLPLRYSIYPPLLLFNNSSRSFASRPWQEYFQQHGPELYFEQLLQHFPGLTHVAINMPIVESDVMRRPFNIQPLHGQFNRDLSAQFWVSPTAQDFQNTLWCQTIQNGIQQHWAPMFTMFSRGNVTEKKRILDTFEDIEGNDVVDLYAGIGYFTLSYLKRGARNCLCFELNPWSTEALRRGIVANKIDPRTCHIYNEDNVNCIRRIEQWAHTIDGDPRIRHINLGLLPSSKKAWPLAQAIISLQRKCANPPAVVTMHIHENVHINLLNNESFIQDTIAILSQDSSSSYIARHLEKIKTFAPDVWHVCLDVDVASH</sequence>
<dbReference type="GO" id="GO:0030488">
    <property type="term" value="P:tRNA methylation"/>
    <property type="evidence" value="ECO:0007669"/>
    <property type="project" value="TreeGrafter"/>
</dbReference>
<dbReference type="InterPro" id="IPR056743">
    <property type="entry name" value="TRM5-TYW2-like_MTfase"/>
</dbReference>
<organism evidence="8 9">
    <name type="scientific">Zygosaccharomyces bailii (strain CLIB 213 / ATCC 58445 / CBS 680 / BCRC 21525 / NBRC 1098 / NCYC 1416 / NRRL Y-2227)</name>
    <dbReference type="NCBI Taxonomy" id="1333698"/>
    <lineage>
        <taxon>Eukaryota</taxon>
        <taxon>Fungi</taxon>
        <taxon>Dikarya</taxon>
        <taxon>Ascomycota</taxon>
        <taxon>Saccharomycotina</taxon>
        <taxon>Saccharomycetes</taxon>
        <taxon>Saccharomycetales</taxon>
        <taxon>Saccharomycetaceae</taxon>
        <taxon>Zygosaccharomyces</taxon>
    </lineage>
</organism>
<keyword evidence="3 6" id="KW-0949">S-adenosyl-L-methionine</keyword>
<accession>A0A8J2XAM6</accession>
<dbReference type="GO" id="GO:0102522">
    <property type="term" value="F:tRNA 4-demethylwyosine alpha-amino-alpha-carboxypropyltransferase activity"/>
    <property type="evidence" value="ECO:0007669"/>
    <property type="project" value="UniProtKB-EC"/>
</dbReference>
<dbReference type="Pfam" id="PF02475">
    <property type="entry name" value="TRM5-TYW2_MTfase"/>
    <property type="match status" value="1"/>
</dbReference>
<dbReference type="PROSITE" id="PS51684">
    <property type="entry name" value="SAM_MT_TRM5_TYW2"/>
    <property type="match status" value="1"/>
</dbReference>
<evidence type="ECO:0000256" key="6">
    <source>
        <dbReference type="PIRNR" id="PIRNR038972"/>
    </source>
</evidence>
<evidence type="ECO:0000259" key="7">
    <source>
        <dbReference type="PROSITE" id="PS51684"/>
    </source>
</evidence>
<dbReference type="SUPFAM" id="SSF53335">
    <property type="entry name" value="S-adenosyl-L-methionine-dependent methyltransferases"/>
    <property type="match status" value="1"/>
</dbReference>
<dbReference type="AlphaFoldDB" id="A0A8J2XAM6"/>
<dbReference type="Gene3D" id="3.40.50.150">
    <property type="entry name" value="Vaccinia Virus protein VP39"/>
    <property type="match status" value="1"/>
</dbReference>
<dbReference type="InterPro" id="IPR030382">
    <property type="entry name" value="MeTrfase_TRM5/TYW2"/>
</dbReference>
<dbReference type="GO" id="GO:0008757">
    <property type="term" value="F:S-adenosylmethionine-dependent methyltransferase activity"/>
    <property type="evidence" value="ECO:0007669"/>
    <property type="project" value="InterPro"/>
</dbReference>
<dbReference type="UniPathway" id="UPA00375"/>
<dbReference type="InterPro" id="IPR026274">
    <property type="entry name" value="tRNA_wybutosine_synth_prot_2"/>
</dbReference>
<keyword evidence="9" id="KW-1185">Reference proteome</keyword>
<gene>
    <name evidence="8" type="ORF">BN860_05974g</name>
</gene>
<comment type="function">
    <text evidence="6">S-adenosyl-L-methionine-dependent transferase that acts as a component of the wybutosine biosynthesis pathway. Wybutosine is a hyper modified guanosine with a tricyclic base found at the 3'-position adjacent to the anticodon of eukaryotic phenylalanine tRNA. Catalyzes the transfer of the alpha-amino-alpha-carboxypropyl (acp) group from S-adenosyl-L-methionine to the C-7 position of 4-demethylwyosine (imG-14) to produce wybutosine-86.</text>
</comment>
<keyword evidence="6" id="KW-0963">Cytoplasm</keyword>
<evidence type="ECO:0000256" key="2">
    <source>
        <dbReference type="ARBA" id="ARBA00022679"/>
    </source>
</evidence>
<evidence type="ECO:0000313" key="9">
    <source>
        <dbReference type="Proteomes" id="UP000019375"/>
    </source>
</evidence>
<comment type="catalytic activity">
    <reaction evidence="5">
        <text>4-demethylwyosine(37) in tRNA(Phe) + S-adenosyl-L-methionine = 4-demethyl-7-[(3S)-3-amino-3-carboxypropyl]wyosine(37) in tRNA(Phe) + S-methyl-5'-thioadenosine + H(+)</text>
        <dbReference type="Rhea" id="RHEA:36355"/>
        <dbReference type="Rhea" id="RHEA-COMP:10164"/>
        <dbReference type="Rhea" id="RHEA-COMP:10378"/>
        <dbReference type="ChEBI" id="CHEBI:15378"/>
        <dbReference type="ChEBI" id="CHEBI:17509"/>
        <dbReference type="ChEBI" id="CHEBI:59789"/>
        <dbReference type="ChEBI" id="CHEBI:64315"/>
        <dbReference type="ChEBI" id="CHEBI:73550"/>
        <dbReference type="EC" id="2.5.1.114"/>
    </reaction>
</comment>
<keyword evidence="2 6" id="KW-0808">Transferase</keyword>
<evidence type="ECO:0000313" key="8">
    <source>
        <dbReference type="EMBL" id="CDF89510.1"/>
    </source>
</evidence>
<keyword evidence="4 6" id="KW-0819">tRNA processing</keyword>
<dbReference type="GO" id="GO:0031591">
    <property type="term" value="P:wybutosine biosynthetic process"/>
    <property type="evidence" value="ECO:0007669"/>
    <property type="project" value="InterPro"/>
</dbReference>
<protein>
    <recommendedName>
        <fullName evidence="6">tRNA wybutosine-synthesizing protein 2</fullName>
        <shortName evidence="6">tRNA-yW-synthesizing protein 2</shortName>
    </recommendedName>
    <alternativeName>
        <fullName evidence="6">tRNA(Phe) (4-demethylwyosine(37)-C(7)) aminocarboxypropyltransferase</fullName>
    </alternativeName>
</protein>
<dbReference type="OrthoDB" id="2387925at2759"/>
<dbReference type="Proteomes" id="UP000019375">
    <property type="component" value="Unassembled WGS sequence"/>
</dbReference>
<dbReference type="PIRSF" id="PIRSF038972">
    <property type="entry name" value="Trm12"/>
    <property type="match status" value="1"/>
</dbReference>
<dbReference type="PANTHER" id="PTHR23245:SF25">
    <property type="entry name" value="TRNA WYBUTOSINE-SYNTHESIZING PROTEIN 2 HOMOLOG"/>
    <property type="match status" value="1"/>
</dbReference>
<dbReference type="PANTHER" id="PTHR23245">
    <property type="entry name" value="TRNA METHYLTRANSFERASE"/>
    <property type="match status" value="1"/>
</dbReference>
<comment type="similarity">
    <text evidence="6">Belongs to the class I-like SAM-binding methyltransferase superfamily. TRM5/TYW2 family.</text>
</comment>